<name>A0A1X3DD25_9NEIS</name>
<reference evidence="7" key="2">
    <citation type="submission" date="2017-01" db="EMBL/GenBank/DDBJ databases">
        <authorList>
            <person name="Mah S.A."/>
            <person name="Swanson W.J."/>
            <person name="Moy G.W."/>
            <person name="Vacquier V.D."/>
        </authorList>
    </citation>
    <scope>NUCLEOTIDE SEQUENCE [LARGE SCALE GENOMIC DNA]</scope>
    <source>
        <strain evidence="7">124861</strain>
    </source>
</reference>
<dbReference type="SUPFAM" id="SSF46689">
    <property type="entry name" value="Homeodomain-like"/>
    <property type="match status" value="1"/>
</dbReference>
<dbReference type="InterPro" id="IPR002197">
    <property type="entry name" value="HTH_Fis"/>
</dbReference>
<evidence type="ECO:0000259" key="4">
    <source>
        <dbReference type="Pfam" id="PF02954"/>
    </source>
</evidence>
<evidence type="ECO:0000313" key="8">
    <source>
        <dbReference type="Proteomes" id="UP000193346"/>
    </source>
</evidence>
<keyword evidence="8" id="KW-1185">Reference proteome</keyword>
<dbReference type="RefSeq" id="WP_054600607.1">
    <property type="nucleotide sequence ID" value="NZ_CP091509.1"/>
</dbReference>
<dbReference type="NCBIfam" id="NF002517">
    <property type="entry name" value="PRK01905.1"/>
    <property type="match status" value="1"/>
</dbReference>
<dbReference type="Proteomes" id="UP000193346">
    <property type="component" value="Unassembled WGS sequence"/>
</dbReference>
<dbReference type="Pfam" id="PF02954">
    <property type="entry name" value="HTH_8"/>
    <property type="match status" value="1"/>
</dbReference>
<comment type="similarity">
    <text evidence="1">Belongs to the transcriptional regulatory Fis family.</text>
</comment>
<protein>
    <recommendedName>
        <fullName evidence="3">Putative Fis-like DNA-binding protein</fullName>
    </recommendedName>
</protein>
<dbReference type="EMBL" id="MTAB01000031">
    <property type="protein sequence ID" value="OSI17803.1"/>
    <property type="molecule type" value="Genomic_DNA"/>
</dbReference>
<dbReference type="AlphaFoldDB" id="A0A1X3DD25"/>
<evidence type="ECO:0000256" key="2">
    <source>
        <dbReference type="ARBA" id="ARBA00023125"/>
    </source>
</evidence>
<evidence type="ECO:0000313" key="7">
    <source>
        <dbReference type="Proteomes" id="UP000193303"/>
    </source>
</evidence>
<feature type="domain" description="DNA binding HTH" evidence="4">
    <location>
        <begin position="36"/>
        <end position="73"/>
    </location>
</feature>
<dbReference type="Proteomes" id="UP000193303">
    <property type="component" value="Unassembled WGS sequence"/>
</dbReference>
<dbReference type="PRINTS" id="PR01590">
    <property type="entry name" value="HTHFIS"/>
</dbReference>
<dbReference type="InterPro" id="IPR005412">
    <property type="entry name" value="Fis_DNA-bd"/>
</dbReference>
<proteinExistence type="inferred from homology"/>
<evidence type="ECO:0000256" key="3">
    <source>
        <dbReference type="ARBA" id="ARBA00029540"/>
    </source>
</evidence>
<dbReference type="PIRSF" id="PIRSF002097">
    <property type="entry name" value="DNA-binding_Fis"/>
    <property type="match status" value="1"/>
</dbReference>
<keyword evidence="2" id="KW-0238">DNA-binding</keyword>
<dbReference type="STRING" id="1931275.BV914_05405"/>
<accession>A0A1X3DD25</accession>
<gene>
    <name evidence="5" type="ORF">BV912_10635</name>
    <name evidence="6" type="ORF">BV913_10210</name>
</gene>
<dbReference type="InterPro" id="IPR009057">
    <property type="entry name" value="Homeodomain-like_sf"/>
</dbReference>
<reference evidence="5 8" key="1">
    <citation type="submission" date="2017-01" db="EMBL/GenBank/DDBJ databases">
        <authorList>
            <person name="Wolfgang W.J."/>
            <person name="Cole J."/>
            <person name="Wroblewski D."/>
            <person name="Mcginnis J."/>
            <person name="Musser K.A."/>
        </authorList>
    </citation>
    <scope>NUCLEOTIDE SEQUENCE</scope>
    <source>
        <strain evidence="5">124861</strain>
        <strain evidence="6 8">93087</strain>
    </source>
</reference>
<evidence type="ECO:0000256" key="1">
    <source>
        <dbReference type="ARBA" id="ARBA00008559"/>
    </source>
</evidence>
<dbReference type="Gene3D" id="1.10.10.60">
    <property type="entry name" value="Homeodomain-like"/>
    <property type="match status" value="1"/>
</dbReference>
<dbReference type="InterPro" id="IPR050207">
    <property type="entry name" value="Trans_regulatory_Fis"/>
</dbReference>
<dbReference type="EMBL" id="MTAC01000030">
    <property type="protein sequence ID" value="OSI31811.1"/>
    <property type="molecule type" value="Genomic_DNA"/>
</dbReference>
<dbReference type="PANTHER" id="PTHR47918:SF1">
    <property type="entry name" value="DNA-BINDING PROTEIN FIS"/>
    <property type="match status" value="1"/>
</dbReference>
<dbReference type="OrthoDB" id="9802388at2"/>
<sequence>MKQNIPDIAHCIEQNLKQYFHDLNGEIPCAVYDMVLHQVEKPLLECVMEECGGNQSKAAAVLGLNRNTLRKKLVQHGLLEG</sequence>
<dbReference type="PANTHER" id="PTHR47918">
    <property type="entry name" value="DNA-BINDING PROTEIN FIS"/>
    <property type="match status" value="1"/>
</dbReference>
<evidence type="ECO:0000313" key="5">
    <source>
        <dbReference type="EMBL" id="OSI17803.1"/>
    </source>
</evidence>
<comment type="caution">
    <text evidence="5">The sequence shown here is derived from an EMBL/GenBank/DDBJ whole genome shotgun (WGS) entry which is preliminary data.</text>
</comment>
<organism evidence="5 7">
    <name type="scientific">Neisseria dumasiana</name>
    <dbReference type="NCBI Taxonomy" id="1931275"/>
    <lineage>
        <taxon>Bacteria</taxon>
        <taxon>Pseudomonadati</taxon>
        <taxon>Pseudomonadota</taxon>
        <taxon>Betaproteobacteria</taxon>
        <taxon>Neisseriales</taxon>
        <taxon>Neisseriaceae</taxon>
        <taxon>Neisseria</taxon>
    </lineage>
</organism>
<evidence type="ECO:0000313" key="6">
    <source>
        <dbReference type="EMBL" id="OSI31811.1"/>
    </source>
</evidence>
<dbReference type="GO" id="GO:0043565">
    <property type="term" value="F:sequence-specific DNA binding"/>
    <property type="evidence" value="ECO:0007669"/>
    <property type="project" value="InterPro"/>
</dbReference>
<dbReference type="GO" id="GO:0006355">
    <property type="term" value="P:regulation of DNA-templated transcription"/>
    <property type="evidence" value="ECO:0007669"/>
    <property type="project" value="InterPro"/>
</dbReference>